<dbReference type="PROSITE" id="PS00623">
    <property type="entry name" value="GMC_OXRED_1"/>
    <property type="match status" value="1"/>
</dbReference>
<feature type="domain" description="Glucose-methanol-choline oxidoreductase N-terminal" evidence="4">
    <location>
        <begin position="328"/>
        <end position="342"/>
    </location>
</feature>
<dbReference type="Proteomes" id="UP001148838">
    <property type="component" value="Unassembled WGS sequence"/>
</dbReference>
<comment type="caution">
    <text evidence="5">The sequence shown here is derived from an EMBL/GenBank/DDBJ whole genome shotgun (WGS) entry which is preliminary data.</text>
</comment>
<evidence type="ECO:0000256" key="1">
    <source>
        <dbReference type="ARBA" id="ARBA00010790"/>
    </source>
</evidence>
<feature type="domain" description="Glucose-methanol-choline oxidoreductase N-terminal" evidence="3">
    <location>
        <begin position="145"/>
        <end position="168"/>
    </location>
</feature>
<evidence type="ECO:0000313" key="5">
    <source>
        <dbReference type="EMBL" id="KAJ4426636.1"/>
    </source>
</evidence>
<sequence>METSCQSPMLHSPWAMPSCSLTQQPEVSGLGALLITNLLSAIMSSQQQLVGSDLYPKDTNAFAEKYDFIVVGSGSAGAVVANRLSEISDWNVLLLEAGGDPPISSEIPPIFHSLQETDVDWQYVTEPQEFGCQGMVEHRCNWPRGKVLGGSSILNAMLWVRGNRRDYDNWAEAGNKGWSYEEVLPYFKKTEDFKYHEADTPGAETYSEEYHGRGGYQLLEQFKYRSPIVDGLIDAAQELGYTIRDVNGEKQTGFTLQHGTIVNGTRMSTAKAFLTPIKDRKNLNVAKFAHVTKILIDPNTKTAYGVEFRKNNETFVALAQKEVILSAGTVNSPQLLMLSGIGPKEHLEELGIPVIQDLEVGKNLQDHMQVVGPAFMFNRSRSYSLDNKKVLDDTYEYLVHRTGPLASIDILQFQGFISTKYAHLDVPGSKLEETEDLDYPDVQYQHIKFPLNDNEGTKRVSHVTRFTDEIYDAVFGIPNSKSEIYIPLTVLQRPKSSGFIKLRSTDPFEAPIIDPRYLSDPRDVQTLVEGVKVAISVGQTKTMVDRFETQLNTLKIPGCESEEFGSDDYWSCAVRKVATTIYHHVGTCKMGPRSDPDSVVDSTLKVHGVRGLRVIDGSIMPAVVTGNTHAPIVMIGERGADFIKDDWLK</sequence>
<protein>
    <recommendedName>
        <fullName evidence="3 4">Glucose-methanol-choline oxidoreductase N-terminal domain-containing protein</fullName>
    </recommendedName>
</protein>
<dbReference type="PROSITE" id="PS00624">
    <property type="entry name" value="GMC_OXRED_2"/>
    <property type="match status" value="1"/>
</dbReference>
<evidence type="ECO:0000259" key="3">
    <source>
        <dbReference type="PROSITE" id="PS00623"/>
    </source>
</evidence>
<dbReference type="InterPro" id="IPR012132">
    <property type="entry name" value="GMC_OxRdtase"/>
</dbReference>
<dbReference type="SUPFAM" id="SSF51905">
    <property type="entry name" value="FAD/NAD(P)-binding domain"/>
    <property type="match status" value="1"/>
</dbReference>
<dbReference type="Pfam" id="PF05199">
    <property type="entry name" value="GMC_oxred_C"/>
    <property type="match status" value="1"/>
</dbReference>
<evidence type="ECO:0000256" key="2">
    <source>
        <dbReference type="RuleBase" id="RU003968"/>
    </source>
</evidence>
<keyword evidence="2" id="KW-0285">Flavoprotein</keyword>
<dbReference type="SUPFAM" id="SSF54373">
    <property type="entry name" value="FAD-linked reductases, C-terminal domain"/>
    <property type="match status" value="1"/>
</dbReference>
<dbReference type="InterPro" id="IPR000172">
    <property type="entry name" value="GMC_OxRdtase_N"/>
</dbReference>
<evidence type="ECO:0000313" key="6">
    <source>
        <dbReference type="Proteomes" id="UP001148838"/>
    </source>
</evidence>
<dbReference type="InterPro" id="IPR036188">
    <property type="entry name" value="FAD/NAD-bd_sf"/>
</dbReference>
<proteinExistence type="inferred from homology"/>
<dbReference type="Pfam" id="PF00732">
    <property type="entry name" value="GMC_oxred_N"/>
    <property type="match status" value="1"/>
</dbReference>
<reference evidence="5 6" key="1">
    <citation type="journal article" date="2022" name="Allergy">
        <title>Genome assembly and annotation of Periplaneta americana reveal a comprehensive cockroach allergen profile.</title>
        <authorList>
            <person name="Wang L."/>
            <person name="Xiong Q."/>
            <person name="Saelim N."/>
            <person name="Wang L."/>
            <person name="Nong W."/>
            <person name="Wan A.T."/>
            <person name="Shi M."/>
            <person name="Liu X."/>
            <person name="Cao Q."/>
            <person name="Hui J.H.L."/>
            <person name="Sookrung N."/>
            <person name="Leung T.F."/>
            <person name="Tungtrongchitr A."/>
            <person name="Tsui S.K.W."/>
        </authorList>
    </citation>
    <scope>NUCLEOTIDE SEQUENCE [LARGE SCALE GENOMIC DNA]</scope>
    <source>
        <strain evidence="5">PWHHKU_190912</strain>
    </source>
</reference>
<dbReference type="PIRSF" id="PIRSF000137">
    <property type="entry name" value="Alcohol_oxidase"/>
    <property type="match status" value="1"/>
</dbReference>
<evidence type="ECO:0000259" key="4">
    <source>
        <dbReference type="PROSITE" id="PS00624"/>
    </source>
</evidence>
<gene>
    <name evidence="5" type="ORF">ANN_26434</name>
</gene>
<organism evidence="5 6">
    <name type="scientific">Periplaneta americana</name>
    <name type="common">American cockroach</name>
    <name type="synonym">Blatta americana</name>
    <dbReference type="NCBI Taxonomy" id="6978"/>
    <lineage>
        <taxon>Eukaryota</taxon>
        <taxon>Metazoa</taxon>
        <taxon>Ecdysozoa</taxon>
        <taxon>Arthropoda</taxon>
        <taxon>Hexapoda</taxon>
        <taxon>Insecta</taxon>
        <taxon>Pterygota</taxon>
        <taxon>Neoptera</taxon>
        <taxon>Polyneoptera</taxon>
        <taxon>Dictyoptera</taxon>
        <taxon>Blattodea</taxon>
        <taxon>Blattoidea</taxon>
        <taxon>Blattidae</taxon>
        <taxon>Blattinae</taxon>
        <taxon>Periplaneta</taxon>
    </lineage>
</organism>
<accession>A0ABQ8RY31</accession>
<dbReference type="EMBL" id="JAJSOF020000039">
    <property type="protein sequence ID" value="KAJ4426636.1"/>
    <property type="molecule type" value="Genomic_DNA"/>
</dbReference>
<dbReference type="Gene3D" id="3.50.50.60">
    <property type="entry name" value="FAD/NAD(P)-binding domain"/>
    <property type="match status" value="1"/>
</dbReference>
<dbReference type="PANTHER" id="PTHR11552">
    <property type="entry name" value="GLUCOSE-METHANOL-CHOLINE GMC OXIDOREDUCTASE"/>
    <property type="match status" value="1"/>
</dbReference>
<dbReference type="Gene3D" id="3.30.560.10">
    <property type="entry name" value="Glucose Oxidase, domain 3"/>
    <property type="match status" value="1"/>
</dbReference>
<keyword evidence="6" id="KW-1185">Reference proteome</keyword>
<name>A0ABQ8RY31_PERAM</name>
<dbReference type="InterPro" id="IPR007867">
    <property type="entry name" value="GMC_OxRtase_C"/>
</dbReference>
<dbReference type="PANTHER" id="PTHR11552:SF217">
    <property type="entry name" value="GLUCOSE DEHYDROGENASE [FAD, QUINONE]"/>
    <property type="match status" value="1"/>
</dbReference>
<keyword evidence="2" id="KW-0274">FAD</keyword>
<comment type="similarity">
    <text evidence="1 2">Belongs to the GMC oxidoreductase family.</text>
</comment>